<dbReference type="Proteomes" id="UP000001542">
    <property type="component" value="Unassembled WGS sequence"/>
</dbReference>
<reference evidence="1" key="1">
    <citation type="submission" date="2006-10" db="EMBL/GenBank/DDBJ databases">
        <authorList>
            <person name="Amadeo P."/>
            <person name="Zhao Q."/>
            <person name="Wortman J."/>
            <person name="Fraser-Liggett C."/>
            <person name="Carlton J."/>
        </authorList>
    </citation>
    <scope>NUCLEOTIDE SEQUENCE</scope>
    <source>
        <strain evidence="1">G3</strain>
    </source>
</reference>
<organism evidence="1 2">
    <name type="scientific">Trichomonas vaginalis (strain ATCC PRA-98 / G3)</name>
    <dbReference type="NCBI Taxonomy" id="412133"/>
    <lineage>
        <taxon>Eukaryota</taxon>
        <taxon>Metamonada</taxon>
        <taxon>Parabasalia</taxon>
        <taxon>Trichomonadida</taxon>
        <taxon>Trichomonadidae</taxon>
        <taxon>Trichomonas</taxon>
    </lineage>
</organism>
<proteinExistence type="predicted"/>
<dbReference type="RefSeq" id="XP_001327705.1">
    <property type="nucleotide sequence ID" value="XM_001327670.1"/>
</dbReference>
<protein>
    <submittedName>
        <fullName evidence="1">Uncharacterized protein</fullName>
    </submittedName>
</protein>
<evidence type="ECO:0000313" key="2">
    <source>
        <dbReference type="Proteomes" id="UP000001542"/>
    </source>
</evidence>
<evidence type="ECO:0000313" key="1">
    <source>
        <dbReference type="EMBL" id="EAY15482.1"/>
    </source>
</evidence>
<name>A2DVR9_TRIV3</name>
<dbReference type="KEGG" id="tva:4773489"/>
<dbReference type="VEuPathDB" id="TrichDB:TVAGG3_0734630"/>
<dbReference type="VEuPathDB" id="TrichDB:TVAG_210120"/>
<dbReference type="AlphaFoldDB" id="A2DVR9"/>
<gene>
    <name evidence="1" type="ORF">TVAG_210120</name>
</gene>
<dbReference type="SUPFAM" id="SSF48371">
    <property type="entry name" value="ARM repeat"/>
    <property type="match status" value="1"/>
</dbReference>
<dbReference type="EMBL" id="DS113255">
    <property type="protein sequence ID" value="EAY15482.1"/>
    <property type="molecule type" value="Genomic_DNA"/>
</dbReference>
<dbReference type="InParanoid" id="A2DVR9"/>
<reference evidence="1" key="2">
    <citation type="journal article" date="2007" name="Science">
        <title>Draft genome sequence of the sexually transmitted pathogen Trichomonas vaginalis.</title>
        <authorList>
            <person name="Carlton J.M."/>
            <person name="Hirt R.P."/>
            <person name="Silva J.C."/>
            <person name="Delcher A.L."/>
            <person name="Schatz M."/>
            <person name="Zhao Q."/>
            <person name="Wortman J.R."/>
            <person name="Bidwell S.L."/>
            <person name="Alsmark U.C.M."/>
            <person name="Besteiro S."/>
            <person name="Sicheritz-Ponten T."/>
            <person name="Noel C.J."/>
            <person name="Dacks J.B."/>
            <person name="Foster P.G."/>
            <person name="Simillion C."/>
            <person name="Van de Peer Y."/>
            <person name="Miranda-Saavedra D."/>
            <person name="Barton G.J."/>
            <person name="Westrop G.D."/>
            <person name="Mueller S."/>
            <person name="Dessi D."/>
            <person name="Fiori P.L."/>
            <person name="Ren Q."/>
            <person name="Paulsen I."/>
            <person name="Zhang H."/>
            <person name="Bastida-Corcuera F.D."/>
            <person name="Simoes-Barbosa A."/>
            <person name="Brown M.T."/>
            <person name="Hayes R.D."/>
            <person name="Mukherjee M."/>
            <person name="Okumura C.Y."/>
            <person name="Schneider R."/>
            <person name="Smith A.J."/>
            <person name="Vanacova S."/>
            <person name="Villalvazo M."/>
            <person name="Haas B.J."/>
            <person name="Pertea M."/>
            <person name="Feldblyum T.V."/>
            <person name="Utterback T.R."/>
            <person name="Shu C.L."/>
            <person name="Osoegawa K."/>
            <person name="de Jong P.J."/>
            <person name="Hrdy I."/>
            <person name="Horvathova L."/>
            <person name="Zubacova Z."/>
            <person name="Dolezal P."/>
            <person name="Malik S.B."/>
            <person name="Logsdon J.M. Jr."/>
            <person name="Henze K."/>
            <person name="Gupta A."/>
            <person name="Wang C.C."/>
            <person name="Dunne R.L."/>
            <person name="Upcroft J.A."/>
            <person name="Upcroft P."/>
            <person name="White O."/>
            <person name="Salzberg S.L."/>
            <person name="Tang P."/>
            <person name="Chiu C.-H."/>
            <person name="Lee Y.-S."/>
            <person name="Embley T.M."/>
            <person name="Coombs G.H."/>
            <person name="Mottram J.C."/>
            <person name="Tachezy J."/>
            <person name="Fraser-Liggett C.M."/>
            <person name="Johnson P.J."/>
        </authorList>
    </citation>
    <scope>NUCLEOTIDE SEQUENCE [LARGE SCALE GENOMIC DNA]</scope>
    <source>
        <strain evidence="1">G3</strain>
    </source>
</reference>
<sequence length="953" mass="109443">MNELQETFEGYFSNDLETQQNCVSVIENLPKTNENIQALLDLFLNTKNDSVRGLSLNILSKCINSSNEINPELLYNLGNTGLKFYLTNKTPSFQYSAQKLINLVLHKLENPWLELENAIMNESIPFKTRIYLFDCVSIYSNPNYAKDLYNIFNFIQFIEIGLSSTIPDIILRTICAMINLTCMVFQDPNYFTSYHDIILEKLLQIAGSISDPQFLDILSLPNFVSWIPSLQELNENNFINLLPTTQLKSKFISEMLAIIPVSYWLEESTIIEFLFFGVNLMNEDSGAIEYFDKNEFSKVLMLISLENKMNFVQEILTTNNIELIIFILEAIAETLQNMDDYYEIINEISKLDLSSPEGIYRIEALNILLTKKFMVYSSPDNYSKLVSDAISTIGEILENYEPSEALDNRLSILIKNIKPDGPNSPIKLQNFESFLTLYDAFAKLDFMASLDAVSTLITNICLGFSPEIFSQYSEVITSIILQWFDGDNISLKKNAYSFFSRCFDANQQIFFEYFDKIIQQMKIDIDEPELKVNIIVALYNMQITLSNIENQKEVENFLQIIQETAQSIGPKFQIEGSVTESQSESEIIIAKCLINFDIQTAFNNFLILCSCECVNPPSSILDLFHQFFSRFADFQSHFPYIFKLIMDTFSKVCPISYSLFLILGEILQNREIAGITDEDAEKALQMAMIAFDTLLREKHLDDFNIFQIIQNFFIKWFETEQNSEIINQAIEYWASLLSYKVIAVGDMALFLLSFLSFYVQLPQEVINQAFQTIYELLNQPNAPFRGAGIFISACIKKGENIPENIMEIINIGIEKSKAKDNYLNLTNFLSSFAQLVLNGNVNDDLTVLKLVLEYQFIYSCEDIDSIINYLLNCTNNEEGKEIAIKEICKATLVTQLSNVSPETRDQTFNYLNELIKCNPSGSFADFQDPKQLDMLKSIVENYLKQKENLEEEE</sequence>
<accession>A2DVR9</accession>
<keyword evidence="2" id="KW-1185">Reference proteome</keyword>
<dbReference type="InterPro" id="IPR016024">
    <property type="entry name" value="ARM-type_fold"/>
</dbReference>